<dbReference type="SUPFAM" id="SSF52540">
    <property type="entry name" value="P-loop containing nucleoside triphosphate hydrolases"/>
    <property type="match status" value="1"/>
</dbReference>
<evidence type="ECO:0000313" key="2">
    <source>
        <dbReference type="Proteomes" id="UP000029079"/>
    </source>
</evidence>
<dbReference type="Proteomes" id="UP000029079">
    <property type="component" value="Chromosome"/>
</dbReference>
<proteinExistence type="predicted"/>
<dbReference type="RefSeq" id="WP_038536297.1">
    <property type="nucleotide sequence ID" value="NZ_CP009223.1"/>
</dbReference>
<reference evidence="2" key="2">
    <citation type="submission" date="2014-08" db="EMBL/GenBank/DDBJ databases">
        <title>Complete genome of Weissella ceti strain WS74 isolated from diseased rainbow trout in Brazil.</title>
        <authorList>
            <person name="Figueiredo H.C.P."/>
            <person name="Leal C.A.G."/>
            <person name="Pereira F.L."/>
            <person name="Soares S.C."/>
            <person name="Dorella F.A."/>
            <person name="Carvalho A.F."/>
            <person name="Azevedo V.A.C."/>
        </authorList>
    </citation>
    <scope>NUCLEOTIDE SEQUENCE [LARGE SCALE GENOMIC DNA]</scope>
    <source>
        <strain evidence="2">WS74</strain>
    </source>
</reference>
<evidence type="ECO:0000313" key="1">
    <source>
        <dbReference type="EMBL" id="AIM63096.1"/>
    </source>
</evidence>
<dbReference type="KEGG" id="wct:WS74_0844"/>
<sequence length="217" mass="23990">MPVKLSKFQEVTLKKPDPQIIAVYGEPMAGKTTFAGKGEKVLFLSFDGNAEKAGYNAEKPSSFDEIMEYIDVASDYGYETLVIDTVEDMAQLLETDIIDSDSKATSLKDANGGYGAGYSEFNKNFTKVVNAISNSGLKAFYLMRAQQTDEGLDIVLKEKLFNIIGGYSDGLIEISMKHEAKWKKKRYDWDAAQLTGPLANVTDPLKAKEEKLKELGL</sequence>
<dbReference type="InterPro" id="IPR027417">
    <property type="entry name" value="P-loop_NTPase"/>
</dbReference>
<reference evidence="1 2" key="1">
    <citation type="journal article" date="2014" name="Genome Announc.">
        <title>Complete Genome Sequences of Fish Pathogenic Weissella ceti Strains WS74 and WS105.</title>
        <authorList>
            <person name="Figueiredo H.C."/>
            <person name="Leal C.A."/>
            <person name="Dorella F.A."/>
            <person name="Carvalho A.F."/>
            <person name="Soares S.C."/>
            <person name="Pereira F.L."/>
            <person name="Azevedo V.A."/>
        </authorList>
    </citation>
    <scope>NUCLEOTIDE SEQUENCE [LARGE SCALE GENOMIC DNA]</scope>
    <source>
        <strain evidence="1 2">WS74</strain>
    </source>
</reference>
<accession>A0A088GGJ1</accession>
<evidence type="ECO:0008006" key="3">
    <source>
        <dbReference type="Google" id="ProtNLM"/>
    </source>
</evidence>
<keyword evidence="2" id="KW-1185">Reference proteome</keyword>
<dbReference type="AlphaFoldDB" id="A0A088GGJ1"/>
<name>A0A088GGJ1_9LACO</name>
<gene>
    <name evidence="1" type="ORF">WS74_0844</name>
</gene>
<organism evidence="1 2">
    <name type="scientific">Weissella ceti</name>
    <dbReference type="NCBI Taxonomy" id="759620"/>
    <lineage>
        <taxon>Bacteria</taxon>
        <taxon>Bacillati</taxon>
        <taxon>Bacillota</taxon>
        <taxon>Bacilli</taxon>
        <taxon>Lactobacillales</taxon>
        <taxon>Lactobacillaceae</taxon>
        <taxon>Weissella</taxon>
    </lineage>
</organism>
<protein>
    <recommendedName>
        <fullName evidence="3">Phage nucleotide-binding protein</fullName>
    </recommendedName>
</protein>
<dbReference type="EMBL" id="CP009223">
    <property type="protein sequence ID" value="AIM63096.1"/>
    <property type="molecule type" value="Genomic_DNA"/>
</dbReference>
<dbReference type="Pfam" id="PF13479">
    <property type="entry name" value="AAA_24"/>
    <property type="match status" value="1"/>
</dbReference>